<dbReference type="EMBL" id="JACCJC010000036">
    <property type="protein sequence ID" value="KAF6233520.1"/>
    <property type="molecule type" value="Genomic_DNA"/>
</dbReference>
<dbReference type="RefSeq" id="XP_037162937.1">
    <property type="nucleotide sequence ID" value="XM_037310151.1"/>
</dbReference>
<organism evidence="1 2">
    <name type="scientific">Letharia columbiana</name>
    <dbReference type="NCBI Taxonomy" id="112416"/>
    <lineage>
        <taxon>Eukaryota</taxon>
        <taxon>Fungi</taxon>
        <taxon>Dikarya</taxon>
        <taxon>Ascomycota</taxon>
        <taxon>Pezizomycotina</taxon>
        <taxon>Lecanoromycetes</taxon>
        <taxon>OSLEUM clade</taxon>
        <taxon>Lecanoromycetidae</taxon>
        <taxon>Lecanorales</taxon>
        <taxon>Lecanorineae</taxon>
        <taxon>Parmeliaceae</taxon>
        <taxon>Letharia</taxon>
    </lineage>
</organism>
<name>A0A8H6L2V6_9LECA</name>
<reference evidence="1 2" key="1">
    <citation type="journal article" date="2020" name="Genomics">
        <title>Complete, high-quality genomes from long-read metagenomic sequencing of two wolf lichen thalli reveals enigmatic genome architecture.</title>
        <authorList>
            <person name="McKenzie S.K."/>
            <person name="Walston R.F."/>
            <person name="Allen J.L."/>
        </authorList>
    </citation>
    <scope>NUCLEOTIDE SEQUENCE [LARGE SCALE GENOMIC DNA]</scope>
    <source>
        <strain evidence="1">WasteWater2</strain>
    </source>
</reference>
<gene>
    <name evidence="1" type="ORF">HO173_008251</name>
</gene>
<evidence type="ECO:0000313" key="2">
    <source>
        <dbReference type="Proteomes" id="UP000578531"/>
    </source>
</evidence>
<dbReference type="AlphaFoldDB" id="A0A8H6L2V6"/>
<evidence type="ECO:0000313" key="1">
    <source>
        <dbReference type="EMBL" id="KAF6233520.1"/>
    </source>
</evidence>
<dbReference type="Proteomes" id="UP000578531">
    <property type="component" value="Unassembled WGS sequence"/>
</dbReference>
<accession>A0A8H6L2V6</accession>
<dbReference type="GeneID" id="59289907"/>
<sequence>MDVLLNTLPCVHVFRLYCAKGFVNWDTEGFDLASSPTTEIVLGRAGGGTELVDFPATTDWVGVLDPPEGVVVPGALTFVYIQV</sequence>
<comment type="caution">
    <text evidence="1">The sequence shown here is derived from an EMBL/GenBank/DDBJ whole genome shotgun (WGS) entry which is preliminary data.</text>
</comment>
<protein>
    <submittedName>
        <fullName evidence="1">Uncharacterized protein</fullName>
    </submittedName>
</protein>
<proteinExistence type="predicted"/>
<keyword evidence="2" id="KW-1185">Reference proteome</keyword>